<dbReference type="RefSeq" id="WP_145202029.1">
    <property type="nucleotide sequence ID" value="NZ_CP036434.1"/>
</dbReference>
<dbReference type="GO" id="GO:0033468">
    <property type="term" value="P:CMP-keto-3-deoxy-D-manno-octulosonic acid biosynthetic process"/>
    <property type="evidence" value="ECO:0007669"/>
    <property type="project" value="UniProtKB-UniRule"/>
</dbReference>
<keyword evidence="4" id="KW-0963">Cytoplasm</keyword>
<gene>
    <name evidence="5" type="primary">kpsU</name>
    <name evidence="4" type="synonym">kdsB</name>
    <name evidence="5" type="ORF">Poly30_43330</name>
</gene>
<dbReference type="Gene3D" id="3.90.550.10">
    <property type="entry name" value="Spore Coat Polysaccharide Biosynthesis Protein SpsA, Chain A"/>
    <property type="match status" value="1"/>
</dbReference>
<evidence type="ECO:0000313" key="5">
    <source>
        <dbReference type="EMBL" id="QDV08778.1"/>
    </source>
</evidence>
<dbReference type="InterPro" id="IPR029044">
    <property type="entry name" value="Nucleotide-diphossugar_trans"/>
</dbReference>
<dbReference type="SUPFAM" id="SSF53448">
    <property type="entry name" value="Nucleotide-diphospho-sugar transferases"/>
    <property type="match status" value="1"/>
</dbReference>
<dbReference type="Pfam" id="PF02348">
    <property type="entry name" value="CTP_transf_3"/>
    <property type="match status" value="1"/>
</dbReference>
<evidence type="ECO:0000256" key="3">
    <source>
        <dbReference type="ARBA" id="ARBA00022985"/>
    </source>
</evidence>
<accession>A0A518EXG7</accession>
<dbReference type="EMBL" id="CP036434">
    <property type="protein sequence ID" value="QDV08778.1"/>
    <property type="molecule type" value="Genomic_DNA"/>
</dbReference>
<evidence type="ECO:0000256" key="1">
    <source>
        <dbReference type="ARBA" id="ARBA00022679"/>
    </source>
</evidence>
<evidence type="ECO:0000256" key="4">
    <source>
        <dbReference type="HAMAP-Rule" id="MF_00057"/>
    </source>
</evidence>
<reference evidence="5 6" key="1">
    <citation type="submission" date="2019-02" db="EMBL/GenBank/DDBJ databases">
        <title>Deep-cultivation of Planctomycetes and their phenomic and genomic characterization uncovers novel biology.</title>
        <authorList>
            <person name="Wiegand S."/>
            <person name="Jogler M."/>
            <person name="Boedeker C."/>
            <person name="Pinto D."/>
            <person name="Vollmers J."/>
            <person name="Rivas-Marin E."/>
            <person name="Kohn T."/>
            <person name="Peeters S.H."/>
            <person name="Heuer A."/>
            <person name="Rast P."/>
            <person name="Oberbeckmann S."/>
            <person name="Bunk B."/>
            <person name="Jeske O."/>
            <person name="Meyerdierks A."/>
            <person name="Storesund J.E."/>
            <person name="Kallscheuer N."/>
            <person name="Luecker S."/>
            <person name="Lage O.M."/>
            <person name="Pohl T."/>
            <person name="Merkel B.J."/>
            <person name="Hornburger P."/>
            <person name="Mueller R.-W."/>
            <person name="Bruemmer F."/>
            <person name="Labrenz M."/>
            <person name="Spormann A.M."/>
            <person name="Op den Camp H."/>
            <person name="Overmann J."/>
            <person name="Amann R."/>
            <person name="Jetten M.S.M."/>
            <person name="Mascher T."/>
            <person name="Medema M.H."/>
            <person name="Devos D.P."/>
            <person name="Kaster A.-K."/>
            <person name="Ovreas L."/>
            <person name="Rohde M."/>
            <person name="Galperin M.Y."/>
            <person name="Jogler C."/>
        </authorList>
    </citation>
    <scope>NUCLEOTIDE SEQUENCE [LARGE SCALE GENOMIC DNA]</scope>
    <source>
        <strain evidence="5 6">Poly30</strain>
    </source>
</reference>
<dbReference type="PANTHER" id="PTHR42866:SF2">
    <property type="entry name" value="3-DEOXY-MANNO-OCTULOSONATE CYTIDYLYLTRANSFERASE, MITOCHONDRIAL"/>
    <property type="match status" value="1"/>
</dbReference>
<dbReference type="NCBIfam" id="TIGR00466">
    <property type="entry name" value="kdsB"/>
    <property type="match status" value="1"/>
</dbReference>
<dbReference type="InterPro" id="IPR004528">
    <property type="entry name" value="KdsB"/>
</dbReference>
<dbReference type="GO" id="GO:0005829">
    <property type="term" value="C:cytosol"/>
    <property type="evidence" value="ECO:0007669"/>
    <property type="project" value="TreeGrafter"/>
</dbReference>
<evidence type="ECO:0000313" key="6">
    <source>
        <dbReference type="Proteomes" id="UP000320390"/>
    </source>
</evidence>
<evidence type="ECO:0000256" key="2">
    <source>
        <dbReference type="ARBA" id="ARBA00022695"/>
    </source>
</evidence>
<comment type="catalytic activity">
    <reaction evidence="4">
        <text>3-deoxy-alpha-D-manno-oct-2-ulosonate + CTP = CMP-3-deoxy-beta-D-manno-octulosonate + diphosphate</text>
        <dbReference type="Rhea" id="RHEA:23448"/>
        <dbReference type="ChEBI" id="CHEBI:33019"/>
        <dbReference type="ChEBI" id="CHEBI:37563"/>
        <dbReference type="ChEBI" id="CHEBI:85986"/>
        <dbReference type="ChEBI" id="CHEBI:85987"/>
        <dbReference type="EC" id="2.7.7.38"/>
    </reaction>
</comment>
<dbReference type="EC" id="2.7.7.38" evidence="4"/>
<dbReference type="HAMAP" id="MF_00057">
    <property type="entry name" value="KdsB"/>
    <property type="match status" value="1"/>
</dbReference>
<dbReference type="PANTHER" id="PTHR42866">
    <property type="entry name" value="3-DEOXY-MANNO-OCTULOSONATE CYTIDYLYLTRANSFERASE"/>
    <property type="match status" value="1"/>
</dbReference>
<organism evidence="5 6">
    <name type="scientific">Saltatorellus ferox</name>
    <dbReference type="NCBI Taxonomy" id="2528018"/>
    <lineage>
        <taxon>Bacteria</taxon>
        <taxon>Pseudomonadati</taxon>
        <taxon>Planctomycetota</taxon>
        <taxon>Planctomycetia</taxon>
        <taxon>Planctomycetia incertae sedis</taxon>
        <taxon>Saltatorellus</taxon>
    </lineage>
</organism>
<protein>
    <recommendedName>
        <fullName evidence="4">3-deoxy-manno-octulosonate cytidylyltransferase</fullName>
        <ecNumber evidence="4">2.7.7.38</ecNumber>
    </recommendedName>
    <alternativeName>
        <fullName evidence="4">CMP-2-keto-3-deoxyoctulosonic acid synthase</fullName>
        <shortName evidence="4">CKS</shortName>
        <shortName evidence="4">CMP-KDO synthase</shortName>
    </alternativeName>
</protein>
<proteinExistence type="inferred from homology"/>
<keyword evidence="6" id="KW-1185">Reference proteome</keyword>
<keyword evidence="1 4" id="KW-0808">Transferase</keyword>
<keyword evidence="2 4" id="KW-0548">Nucleotidyltransferase</keyword>
<dbReference type="OrthoDB" id="9815559at2"/>
<comment type="similarity">
    <text evidence="4">Belongs to the KdsB family.</text>
</comment>
<dbReference type="GO" id="GO:0008690">
    <property type="term" value="F:3-deoxy-manno-octulosonate cytidylyltransferase activity"/>
    <property type="evidence" value="ECO:0007669"/>
    <property type="project" value="UniProtKB-UniRule"/>
</dbReference>
<dbReference type="GO" id="GO:0009103">
    <property type="term" value="P:lipopolysaccharide biosynthetic process"/>
    <property type="evidence" value="ECO:0007669"/>
    <property type="project" value="UniProtKB-UniRule"/>
</dbReference>
<keyword evidence="3 4" id="KW-0448">Lipopolysaccharide biosynthesis</keyword>
<name>A0A518EXG7_9BACT</name>
<dbReference type="CDD" id="cd02517">
    <property type="entry name" value="CMP-KDO-Synthetase"/>
    <property type="match status" value="1"/>
</dbReference>
<dbReference type="InterPro" id="IPR003329">
    <property type="entry name" value="Cytidylyl_trans"/>
</dbReference>
<comment type="subcellular location">
    <subcellularLocation>
        <location evidence="4">Cytoplasm</location>
    </subcellularLocation>
</comment>
<comment type="function">
    <text evidence="4">Activates KDO (a required 8-carbon sugar) for incorporation into bacterial lipopolysaccharide in Gram-negative bacteria.</text>
</comment>
<dbReference type="NCBIfam" id="NF003952">
    <property type="entry name" value="PRK05450.1-5"/>
    <property type="match status" value="1"/>
</dbReference>
<dbReference type="Proteomes" id="UP000320390">
    <property type="component" value="Chromosome"/>
</dbReference>
<dbReference type="UniPathway" id="UPA00358">
    <property type="reaction ID" value="UER00476"/>
</dbReference>
<dbReference type="AlphaFoldDB" id="A0A518EXG7"/>
<dbReference type="NCBIfam" id="NF003950">
    <property type="entry name" value="PRK05450.1-3"/>
    <property type="match status" value="1"/>
</dbReference>
<comment type="pathway">
    <text evidence="4">Nucleotide-sugar biosynthesis; CMP-3-deoxy-D-manno-octulosonate biosynthesis; CMP-3-deoxy-D-manno-octulosonate from 3-deoxy-D-manno-octulosonate and CTP: step 1/1.</text>
</comment>
<sequence length="261" mass="28222">MRIAAVIPARYGSTRFPGKPLADVAGRSLIRRVHEIAAAAEGVSEVLVATDDRRIADHVESFGGTAVMTPPECRNGTERVHAAIQSLDERPDGVINLQGDAVLTPPWVLKAVAAEMRAHPELPMVTPAARLDARSLELLMEAKAAGEVGGTTVVFNRAGDALYFSKAVIPYVRDPKGGAPTFRHIGLYGYRTEALDELIALPPSALELTEGLEQLRALDNGMRIRVVEVDYRGRRHLAIDSPEDLVRVEGVIAEDGELVPR</sequence>